<dbReference type="Pfam" id="PF00701">
    <property type="entry name" value="DHDPS"/>
    <property type="match status" value="1"/>
</dbReference>
<comment type="caution">
    <text evidence="3">The sequence shown here is derived from an EMBL/GenBank/DDBJ whole genome shotgun (WGS) entry which is preliminary data.</text>
</comment>
<dbReference type="InterPro" id="IPR013785">
    <property type="entry name" value="Aldolase_TIM"/>
</dbReference>
<evidence type="ECO:0000256" key="1">
    <source>
        <dbReference type="ARBA" id="ARBA00023239"/>
    </source>
</evidence>
<keyword evidence="4" id="KW-1185">Reference proteome</keyword>
<accession>A0ABS4ANY9</accession>
<evidence type="ECO:0000313" key="4">
    <source>
        <dbReference type="Proteomes" id="UP000680815"/>
    </source>
</evidence>
<proteinExistence type="inferred from homology"/>
<protein>
    <submittedName>
        <fullName evidence="3">Dihydrodipicolinate synthase family protein</fullName>
    </submittedName>
</protein>
<evidence type="ECO:0000313" key="3">
    <source>
        <dbReference type="EMBL" id="MBP0463071.1"/>
    </source>
</evidence>
<comment type="similarity">
    <text evidence="2">Belongs to the DapA family.</text>
</comment>
<dbReference type="PANTHER" id="PTHR12128:SF72">
    <property type="entry name" value="DIHYDRODIPICOLINATE SYNTHASE"/>
    <property type="match status" value="1"/>
</dbReference>
<dbReference type="SUPFAM" id="SSF51569">
    <property type="entry name" value="Aldolase"/>
    <property type="match status" value="1"/>
</dbReference>
<dbReference type="Gene3D" id="3.20.20.70">
    <property type="entry name" value="Aldolase class I"/>
    <property type="match status" value="1"/>
</dbReference>
<dbReference type="Proteomes" id="UP000680815">
    <property type="component" value="Unassembled WGS sequence"/>
</dbReference>
<dbReference type="SMART" id="SM01130">
    <property type="entry name" value="DHDPS"/>
    <property type="match status" value="1"/>
</dbReference>
<dbReference type="InterPro" id="IPR002220">
    <property type="entry name" value="DapA-like"/>
</dbReference>
<dbReference type="EMBL" id="JAGIYZ010000002">
    <property type="protein sequence ID" value="MBP0463071.1"/>
    <property type="molecule type" value="Genomic_DNA"/>
</dbReference>
<reference evidence="3 4" key="1">
    <citation type="submission" date="2021-03" db="EMBL/GenBank/DDBJ databases">
        <authorList>
            <person name="So Y."/>
        </authorList>
    </citation>
    <scope>NUCLEOTIDE SEQUENCE [LARGE SCALE GENOMIC DNA]</scope>
    <source>
        <strain evidence="3 4">PWR1</strain>
    </source>
</reference>
<dbReference type="PIRSF" id="PIRSF001365">
    <property type="entry name" value="DHDPS"/>
    <property type="match status" value="1"/>
</dbReference>
<dbReference type="PANTHER" id="PTHR12128">
    <property type="entry name" value="DIHYDRODIPICOLINATE SYNTHASE"/>
    <property type="match status" value="1"/>
</dbReference>
<gene>
    <name evidence="3" type="ORF">J5Y09_04040</name>
</gene>
<dbReference type="CDD" id="cd00408">
    <property type="entry name" value="DHDPS-like"/>
    <property type="match status" value="1"/>
</dbReference>
<organism evidence="3 4">
    <name type="scientific">Roseomonas nitratireducens</name>
    <dbReference type="NCBI Taxonomy" id="2820810"/>
    <lineage>
        <taxon>Bacteria</taxon>
        <taxon>Pseudomonadati</taxon>
        <taxon>Pseudomonadota</taxon>
        <taxon>Alphaproteobacteria</taxon>
        <taxon>Acetobacterales</taxon>
        <taxon>Roseomonadaceae</taxon>
        <taxon>Roseomonas</taxon>
    </lineage>
</organism>
<dbReference type="RefSeq" id="WP_209350447.1">
    <property type="nucleotide sequence ID" value="NZ_JAGIYZ010000002.1"/>
</dbReference>
<keyword evidence="1 2" id="KW-0456">Lyase</keyword>
<name>A0ABS4ANY9_9PROT</name>
<evidence type="ECO:0000256" key="2">
    <source>
        <dbReference type="PIRNR" id="PIRNR001365"/>
    </source>
</evidence>
<sequence>MSETRFHGIYPSTVLPMRADFAPDWDAYAAHTAHCVLRPGIRGVLINGHAGENYVISRAEKRRAVEVTRATLDASRLIVAGVNAESSLEAAEEAREARAAGADAVMVFLPNAFALAHTTAMAVLHHRTIAAAVPGMPMFLFQAHHAAGRMGFTAETMAALLEIPEVAGIKEGGWEVDGYDALRRQVKALRPDVAVCASGDEHLLACMVHGSDGSLVSLADILPDEIVALDAAVRGNDLPAARALHERLEPLAEAIYGAPPGGRATARLKWCLREMGIIPDATVRPPQPPVDEADAAALRAALRASGL</sequence>